<feature type="transmembrane region" description="Helical" evidence="1">
    <location>
        <begin position="46"/>
        <end position="64"/>
    </location>
</feature>
<keyword evidence="1" id="KW-0472">Membrane</keyword>
<keyword evidence="1" id="KW-0812">Transmembrane</keyword>
<comment type="caution">
    <text evidence="2">The sequence shown here is derived from an EMBL/GenBank/DDBJ whole genome shotgun (WGS) entry which is preliminary data.</text>
</comment>
<feature type="transmembrane region" description="Helical" evidence="1">
    <location>
        <begin position="507"/>
        <end position="530"/>
    </location>
</feature>
<feature type="transmembrane region" description="Helical" evidence="1">
    <location>
        <begin position="323"/>
        <end position="344"/>
    </location>
</feature>
<dbReference type="OrthoDB" id="151079at2"/>
<dbReference type="EMBL" id="BIFS01000001">
    <property type="protein sequence ID" value="GCE20010.1"/>
    <property type="molecule type" value="Genomic_DNA"/>
</dbReference>
<feature type="transmembrane region" description="Helical" evidence="1">
    <location>
        <begin position="292"/>
        <end position="311"/>
    </location>
</feature>
<sequence length="536" mass="58662">MAKQIGKQVAPSSPLQVMAAKQQSAPVVSIWHRLVRQAYQTLKGQFVLLAAGCMLAALILSLLITQQFRQANDDLNTIVSGSVPSVNAAQAIAQYSGDIDAKSADYLATAALKETVPCSVVGAGNTTIDGGTLTVHDCDAKNINAELILMNQQIYLAAHNVTYPGEQTSIERIIAGAEEYSSNIAIMQHEFSLAKSMTDPQDEHLARAYAAYQAAGNILHTRIQRVPQRNADGTYALDESNLPNCTIGSRNLSPNEWVFAGIETNVDCLNTINKQHLDDAYTNVSGSLTRDVILAILLCLAFCALLAFTTWRMARITHRIINIGLSLALVVGIVFSLTVIGNFLNFSGRHGAYGQIVQDDYDSIYYAAQLKRNATNANADESRWLVALTFHDQAGIAHWQADWQTSTQQVQSLIDHAQANRTWPEEDQPLQDMHTQWAKYYSIDGSMRSTAQVTDGIASPTHLLQAEQISTGDSNATFSNFTTAVDHLRQANAGHYTTTVQATQNTLSLYSLLSLFLFISLGLLAVWGVMYRLKDF</sequence>
<name>A0A402ALZ0_9CHLR</name>
<reference evidence="3" key="1">
    <citation type="submission" date="2018-12" db="EMBL/GenBank/DDBJ databases">
        <title>Tengunoibacter tsumagoiensis gen. nov., sp. nov., Dictyobacter kobayashii sp. nov., D. alpinus sp. nov., and D. joshuensis sp. nov. and description of Dictyobacteraceae fam. nov. within the order Ktedonobacterales isolated from Tengu-no-mugimeshi.</title>
        <authorList>
            <person name="Wang C.M."/>
            <person name="Zheng Y."/>
            <person name="Sakai Y."/>
            <person name="Toyoda A."/>
            <person name="Minakuchi Y."/>
            <person name="Abe K."/>
            <person name="Yokota A."/>
            <person name="Yabe S."/>
        </authorList>
    </citation>
    <scope>NUCLEOTIDE SEQUENCE [LARGE SCALE GENOMIC DNA]</scope>
    <source>
        <strain evidence="3">Uno11</strain>
    </source>
</reference>
<evidence type="ECO:0000313" key="2">
    <source>
        <dbReference type="EMBL" id="GCE20010.1"/>
    </source>
</evidence>
<evidence type="ECO:0000313" key="3">
    <source>
        <dbReference type="Proteomes" id="UP000287188"/>
    </source>
</evidence>
<proteinExistence type="predicted"/>
<evidence type="ECO:0000256" key="1">
    <source>
        <dbReference type="SAM" id="Phobius"/>
    </source>
</evidence>
<keyword evidence="3" id="KW-1185">Reference proteome</keyword>
<gene>
    <name evidence="2" type="ORF">KDK_38100</name>
</gene>
<organism evidence="2 3">
    <name type="scientific">Dictyobacter kobayashii</name>
    <dbReference type="NCBI Taxonomy" id="2014872"/>
    <lineage>
        <taxon>Bacteria</taxon>
        <taxon>Bacillati</taxon>
        <taxon>Chloroflexota</taxon>
        <taxon>Ktedonobacteria</taxon>
        <taxon>Ktedonobacterales</taxon>
        <taxon>Dictyobacteraceae</taxon>
        <taxon>Dictyobacter</taxon>
    </lineage>
</organism>
<keyword evidence="1" id="KW-1133">Transmembrane helix</keyword>
<accession>A0A402ALZ0</accession>
<dbReference type="RefSeq" id="WP_126551770.1">
    <property type="nucleotide sequence ID" value="NZ_BIFS01000001.1"/>
</dbReference>
<dbReference type="Proteomes" id="UP000287188">
    <property type="component" value="Unassembled WGS sequence"/>
</dbReference>
<protein>
    <submittedName>
        <fullName evidence="2">Uncharacterized protein</fullName>
    </submittedName>
</protein>
<dbReference type="AlphaFoldDB" id="A0A402ALZ0"/>